<feature type="transmembrane region" description="Helical" evidence="10">
    <location>
        <begin position="153"/>
        <end position="175"/>
    </location>
</feature>
<feature type="transmembrane region" description="Helical" evidence="10">
    <location>
        <begin position="280"/>
        <end position="302"/>
    </location>
</feature>
<keyword evidence="8 10" id="KW-0472">Membrane</keyword>
<dbReference type="PANTHER" id="PTHR45772:SF8">
    <property type="entry name" value="HIGH-AFFINITY BRANCHED-CHAIN AMINO ACID TRANSPORT ATP-BINDING PROTEIN"/>
    <property type="match status" value="1"/>
</dbReference>
<protein>
    <submittedName>
        <fullName evidence="12">Branched-chain amino acid ABC transporter ATP-binding protein/permease</fullName>
    </submittedName>
</protein>
<evidence type="ECO:0000256" key="7">
    <source>
        <dbReference type="ARBA" id="ARBA00022989"/>
    </source>
</evidence>
<dbReference type="InterPro" id="IPR027417">
    <property type="entry name" value="P-loop_NTPase"/>
</dbReference>
<keyword evidence="4 10" id="KW-0812">Transmembrane</keyword>
<dbReference type="CDD" id="cd03219">
    <property type="entry name" value="ABC_Mj1267_LivG_branched"/>
    <property type="match status" value="1"/>
</dbReference>
<dbReference type="InterPro" id="IPR001851">
    <property type="entry name" value="ABC_transp_permease"/>
</dbReference>
<evidence type="ECO:0000256" key="5">
    <source>
        <dbReference type="ARBA" id="ARBA00022741"/>
    </source>
</evidence>
<evidence type="ECO:0000259" key="11">
    <source>
        <dbReference type="PROSITE" id="PS50893"/>
    </source>
</evidence>
<evidence type="ECO:0000313" key="13">
    <source>
        <dbReference type="Proteomes" id="UP001500975"/>
    </source>
</evidence>
<name>A0ABP8HTP0_9BURK</name>
<dbReference type="Gene3D" id="3.40.50.300">
    <property type="entry name" value="P-loop containing nucleotide triphosphate hydrolases"/>
    <property type="match status" value="1"/>
</dbReference>
<feature type="domain" description="ABC transporter" evidence="11">
    <location>
        <begin position="361"/>
        <end position="595"/>
    </location>
</feature>
<comment type="subcellular location">
    <subcellularLocation>
        <location evidence="1">Cell membrane</location>
        <topology evidence="1">Multi-pass membrane protein</topology>
    </subcellularLocation>
</comment>
<evidence type="ECO:0000256" key="6">
    <source>
        <dbReference type="ARBA" id="ARBA00022840"/>
    </source>
</evidence>
<feature type="transmembrane region" description="Helical" evidence="10">
    <location>
        <begin position="206"/>
        <end position="226"/>
    </location>
</feature>
<evidence type="ECO:0000256" key="4">
    <source>
        <dbReference type="ARBA" id="ARBA00022692"/>
    </source>
</evidence>
<evidence type="ECO:0000256" key="9">
    <source>
        <dbReference type="SAM" id="MobiDB-lite"/>
    </source>
</evidence>
<evidence type="ECO:0000256" key="10">
    <source>
        <dbReference type="SAM" id="Phobius"/>
    </source>
</evidence>
<dbReference type="CDD" id="cd06581">
    <property type="entry name" value="TM_PBP1_LivM_like"/>
    <property type="match status" value="1"/>
</dbReference>
<keyword evidence="6 12" id="KW-0067">ATP-binding</keyword>
<dbReference type="EMBL" id="BAABGJ010000026">
    <property type="protein sequence ID" value="GAA4344257.1"/>
    <property type="molecule type" value="Genomic_DNA"/>
</dbReference>
<feature type="transmembrane region" description="Helical" evidence="10">
    <location>
        <begin position="80"/>
        <end position="105"/>
    </location>
</feature>
<dbReference type="SMART" id="SM00382">
    <property type="entry name" value="AAA"/>
    <property type="match status" value="1"/>
</dbReference>
<organism evidence="12 13">
    <name type="scientific">Variovorax defluvii</name>
    <dbReference type="NCBI Taxonomy" id="913761"/>
    <lineage>
        <taxon>Bacteria</taxon>
        <taxon>Pseudomonadati</taxon>
        <taxon>Pseudomonadota</taxon>
        <taxon>Betaproteobacteria</taxon>
        <taxon>Burkholderiales</taxon>
        <taxon>Comamonadaceae</taxon>
        <taxon>Variovorax</taxon>
    </lineage>
</organism>
<keyword evidence="13" id="KW-1185">Reference proteome</keyword>
<feature type="region of interest" description="Disordered" evidence="9">
    <location>
        <begin position="329"/>
        <end position="354"/>
    </location>
</feature>
<gene>
    <name evidence="12" type="ORF">GCM10023165_27280</name>
</gene>
<accession>A0ABP8HTP0</accession>
<keyword evidence="3" id="KW-1003">Cell membrane</keyword>
<feature type="transmembrane region" description="Helical" evidence="10">
    <location>
        <begin position="112"/>
        <end position="133"/>
    </location>
</feature>
<evidence type="ECO:0000256" key="2">
    <source>
        <dbReference type="ARBA" id="ARBA00022448"/>
    </source>
</evidence>
<feature type="transmembrane region" description="Helical" evidence="10">
    <location>
        <begin position="232"/>
        <end position="249"/>
    </location>
</feature>
<evidence type="ECO:0000256" key="1">
    <source>
        <dbReference type="ARBA" id="ARBA00004651"/>
    </source>
</evidence>
<dbReference type="SUPFAM" id="SSF52540">
    <property type="entry name" value="P-loop containing nucleoside triphosphate hydrolases"/>
    <property type="match status" value="1"/>
</dbReference>
<proteinExistence type="predicted"/>
<dbReference type="Pfam" id="PF02653">
    <property type="entry name" value="BPD_transp_2"/>
    <property type="match status" value="1"/>
</dbReference>
<dbReference type="InterPro" id="IPR003439">
    <property type="entry name" value="ABC_transporter-like_ATP-bd"/>
</dbReference>
<keyword evidence="7 10" id="KW-1133">Transmembrane helix</keyword>
<feature type="transmembrane region" description="Helical" evidence="10">
    <location>
        <begin position="256"/>
        <end position="274"/>
    </location>
</feature>
<evidence type="ECO:0000256" key="8">
    <source>
        <dbReference type="ARBA" id="ARBA00023136"/>
    </source>
</evidence>
<dbReference type="RefSeq" id="WP_345538498.1">
    <property type="nucleotide sequence ID" value="NZ_BAABGJ010000026.1"/>
</dbReference>
<dbReference type="InterPro" id="IPR003593">
    <property type="entry name" value="AAA+_ATPase"/>
</dbReference>
<keyword evidence="5" id="KW-0547">Nucleotide-binding</keyword>
<reference evidence="13" key="1">
    <citation type="journal article" date="2019" name="Int. J. Syst. Evol. Microbiol.">
        <title>The Global Catalogue of Microorganisms (GCM) 10K type strain sequencing project: providing services to taxonomists for standard genome sequencing and annotation.</title>
        <authorList>
            <consortium name="The Broad Institute Genomics Platform"/>
            <consortium name="The Broad Institute Genome Sequencing Center for Infectious Disease"/>
            <person name="Wu L."/>
            <person name="Ma J."/>
        </authorList>
    </citation>
    <scope>NUCLEOTIDE SEQUENCE [LARGE SCALE GENOMIC DNA]</scope>
    <source>
        <strain evidence="13">JCM 17804</strain>
    </source>
</reference>
<dbReference type="PROSITE" id="PS50893">
    <property type="entry name" value="ABC_TRANSPORTER_2"/>
    <property type="match status" value="1"/>
</dbReference>
<sequence>MKRTPVAILAAGVALAFLPQLGLPAFYDAFLYLVLHWVVLATSWNILSGYSGYFSFGHGAFFGAGIYTSANLMSRFDWPFLWTLPVAALVAAVLGVALGAVVFRVKGVRGELFALLTLAITFVIGTIVVNTPLDGGNGVSLAAVAVPKIGPTASSTFYLLALAAAVATLLIAWGIQVSKFGAGLFAIHDDEDAAEVMGVPTFRYKLMALAISCALAGVAGGIHALFLSYVTAGEVFTITVPLTVVLMSVLGGTRHWAGPAIGAVAITGLLYSFTAADHAVAGKALIGAILIAAILFMPDGILMRVQRLWRRSPALPALPLGAGGAEGAGPLQAHGDGTGPVPSPQPAPGGRGSQAQAEVLLRVQGLSKSFKGVRALAGVNVEVRRGEILGLLGPNGSGKSTFINVVSGHYTPTGGSIWFEGRSLDGLPAHRIAGSGIARTYQIPRPFGHLSVLQNVAIATMFGGAVGDPATANRLAMQWLEFTGLQDKAMARPDDLNLHQRKFLELARALASRPRLVMLDEVLCGLTPSEIDEAVALIRRIREQGSTIVFVEHVMRAVMALTDRIVVFNHGELLAEGGVRDVMQRPEVMSAYLGQVAHA</sequence>
<dbReference type="GO" id="GO:0005524">
    <property type="term" value="F:ATP binding"/>
    <property type="evidence" value="ECO:0007669"/>
    <property type="project" value="UniProtKB-KW"/>
</dbReference>
<dbReference type="InterPro" id="IPR043428">
    <property type="entry name" value="LivM-like"/>
</dbReference>
<dbReference type="Proteomes" id="UP001500975">
    <property type="component" value="Unassembled WGS sequence"/>
</dbReference>
<comment type="caution">
    <text evidence="12">The sequence shown here is derived from an EMBL/GenBank/DDBJ whole genome shotgun (WGS) entry which is preliminary data.</text>
</comment>
<dbReference type="Pfam" id="PF00005">
    <property type="entry name" value="ABC_tran"/>
    <property type="match status" value="1"/>
</dbReference>
<evidence type="ECO:0000256" key="3">
    <source>
        <dbReference type="ARBA" id="ARBA00022475"/>
    </source>
</evidence>
<dbReference type="PANTHER" id="PTHR45772">
    <property type="entry name" value="CONSERVED COMPONENT OF ABC TRANSPORTER FOR NATURAL AMINO ACIDS-RELATED"/>
    <property type="match status" value="1"/>
</dbReference>
<feature type="transmembrane region" description="Helical" evidence="10">
    <location>
        <begin position="54"/>
        <end position="74"/>
    </location>
</feature>
<evidence type="ECO:0000313" key="12">
    <source>
        <dbReference type="EMBL" id="GAA4344257.1"/>
    </source>
</evidence>
<dbReference type="InterPro" id="IPR051120">
    <property type="entry name" value="ABC_AA/LPS_Transport"/>
</dbReference>
<keyword evidence="2" id="KW-0813">Transport</keyword>